<feature type="domain" description="ATPase AAA-type core" evidence="1">
    <location>
        <begin position="46"/>
        <end position="351"/>
    </location>
</feature>
<keyword evidence="2" id="KW-0547">Nucleotide-binding</keyword>
<dbReference type="SUPFAM" id="SSF52540">
    <property type="entry name" value="P-loop containing nucleoside triphosphate hydrolases"/>
    <property type="match status" value="1"/>
</dbReference>
<dbReference type="GO" id="GO:0005524">
    <property type="term" value="F:ATP binding"/>
    <property type="evidence" value="ECO:0007669"/>
    <property type="project" value="UniProtKB-KW"/>
</dbReference>
<dbReference type="PANTHER" id="PTHR40396">
    <property type="entry name" value="ATPASE-LIKE PROTEIN"/>
    <property type="match status" value="1"/>
</dbReference>
<dbReference type="InterPro" id="IPR003959">
    <property type="entry name" value="ATPase_AAA_core"/>
</dbReference>
<dbReference type="PANTHER" id="PTHR40396:SF1">
    <property type="entry name" value="ATPASE AAA-TYPE CORE DOMAIN-CONTAINING PROTEIN"/>
    <property type="match status" value="1"/>
</dbReference>
<dbReference type="EMBL" id="QRYQ01000007">
    <property type="protein sequence ID" value="RGU92196.1"/>
    <property type="molecule type" value="Genomic_DNA"/>
</dbReference>
<reference evidence="2 3" key="1">
    <citation type="submission" date="2018-08" db="EMBL/GenBank/DDBJ databases">
        <title>A genome reference for cultivated species of the human gut microbiota.</title>
        <authorList>
            <person name="Zou Y."/>
            <person name="Xue W."/>
            <person name="Luo G."/>
        </authorList>
    </citation>
    <scope>NUCLEOTIDE SEQUENCE [LARGE SCALE GENOMIC DNA]</scope>
    <source>
        <strain evidence="2 3">AF15-20</strain>
    </source>
</reference>
<dbReference type="GO" id="GO:0016887">
    <property type="term" value="F:ATP hydrolysis activity"/>
    <property type="evidence" value="ECO:0007669"/>
    <property type="project" value="InterPro"/>
</dbReference>
<protein>
    <submittedName>
        <fullName evidence="2">ATP-binding protein</fullName>
    </submittedName>
</protein>
<organism evidence="2 3">
    <name type="scientific">Holdemanella biformis</name>
    <dbReference type="NCBI Taxonomy" id="1735"/>
    <lineage>
        <taxon>Bacteria</taxon>
        <taxon>Bacillati</taxon>
        <taxon>Bacillota</taxon>
        <taxon>Erysipelotrichia</taxon>
        <taxon>Erysipelotrichales</taxon>
        <taxon>Erysipelotrichaceae</taxon>
        <taxon>Holdemanella</taxon>
    </lineage>
</organism>
<evidence type="ECO:0000313" key="2">
    <source>
        <dbReference type="EMBL" id="RGU92196.1"/>
    </source>
</evidence>
<dbReference type="Gene3D" id="3.40.50.300">
    <property type="entry name" value="P-loop containing nucleotide triphosphate hydrolases"/>
    <property type="match status" value="1"/>
</dbReference>
<dbReference type="GeneID" id="66579454"/>
<accession>A0A395WAK6</accession>
<gene>
    <name evidence="2" type="ORF">DWW32_05200</name>
</gene>
<evidence type="ECO:0000313" key="3">
    <source>
        <dbReference type="Proteomes" id="UP000265489"/>
    </source>
</evidence>
<name>A0A395WAK6_9FIRM</name>
<comment type="caution">
    <text evidence="2">The sequence shown here is derived from an EMBL/GenBank/DDBJ whole genome shotgun (WGS) entry which is preliminary data.</text>
</comment>
<keyword evidence="2" id="KW-0067">ATP-binding</keyword>
<dbReference type="RefSeq" id="WP_118325015.1">
    <property type="nucleotide sequence ID" value="NZ_CATXNH010000020.1"/>
</dbReference>
<dbReference type="Proteomes" id="UP000265489">
    <property type="component" value="Unassembled WGS sequence"/>
</dbReference>
<dbReference type="AlphaFoldDB" id="A0A395WAK6"/>
<evidence type="ECO:0000259" key="1">
    <source>
        <dbReference type="Pfam" id="PF13304"/>
    </source>
</evidence>
<dbReference type="Pfam" id="PF13304">
    <property type="entry name" value="AAA_21"/>
    <property type="match status" value="1"/>
</dbReference>
<sequence length="415" mass="47738">MLLEFSCKNHKSIKNEVLFSLLASKDTFNDEYLYDYKDLKILKSSVVYGANGSGKSNFIDAIYFMKLLVSNSINLQPGMGIPYTPHKLNGTGSESFYSVQFVKNGIRYAYGFSVEQMLVKEEYLYYFPNGRQAKIFDRTGMTFEEGSKFKGKFNSCKDVLKPNRLMISCAANFTNIVEIEDAFRFFSEDLVIYTNANQENWMQYSLYQFNSNPEIKNLALSFMRDIGVDIQDIKINIEESAFPQSELPEFLSDEYKNKLRMTPLQKITASVVYPGFETDLFTEESTGIQKLFAFLCPFLDIISKGKILICDELETSLHESLLYTLLKTFLSLEGKEQPQIIFTTHDTSLLSLDLFRRDQIWFTELNSLNRSTELYSLAEIKSVRKDENYGKGYISGRYGAIPMLNENLAELLKNI</sequence>
<proteinExistence type="predicted"/>
<dbReference type="InterPro" id="IPR027417">
    <property type="entry name" value="P-loop_NTPase"/>
</dbReference>